<feature type="compositionally biased region" description="Basic residues" evidence="5">
    <location>
        <begin position="210"/>
        <end position="221"/>
    </location>
</feature>
<dbReference type="Pfam" id="PF00628">
    <property type="entry name" value="PHD"/>
    <property type="match status" value="1"/>
</dbReference>
<feature type="compositionally biased region" description="Polar residues" evidence="5">
    <location>
        <begin position="563"/>
        <end position="579"/>
    </location>
</feature>
<dbReference type="SUPFAM" id="SSF57850">
    <property type="entry name" value="RING/U-box"/>
    <property type="match status" value="1"/>
</dbReference>
<dbReference type="Pfam" id="PF13639">
    <property type="entry name" value="zf-RING_2"/>
    <property type="match status" value="1"/>
</dbReference>
<organism evidence="8 9">
    <name type="scientific">Nelumbo nucifera</name>
    <name type="common">Sacred lotus</name>
    <dbReference type="NCBI Taxonomy" id="4432"/>
    <lineage>
        <taxon>Eukaryota</taxon>
        <taxon>Viridiplantae</taxon>
        <taxon>Streptophyta</taxon>
        <taxon>Embryophyta</taxon>
        <taxon>Tracheophyta</taxon>
        <taxon>Spermatophyta</taxon>
        <taxon>Magnoliopsida</taxon>
        <taxon>Proteales</taxon>
        <taxon>Nelumbonaceae</taxon>
        <taxon>Nelumbo</taxon>
    </lineage>
</organism>
<feature type="compositionally biased region" description="Acidic residues" evidence="5">
    <location>
        <begin position="167"/>
        <end position="195"/>
    </location>
</feature>
<feature type="compositionally biased region" description="Basic residues" evidence="5">
    <location>
        <begin position="138"/>
        <end position="149"/>
    </location>
</feature>
<evidence type="ECO:0000256" key="3">
    <source>
        <dbReference type="ARBA" id="ARBA00022833"/>
    </source>
</evidence>
<keyword evidence="8" id="KW-1185">Reference proteome</keyword>
<dbReference type="RefSeq" id="XP_010245439.1">
    <property type="nucleotide sequence ID" value="XM_010247137.2"/>
</dbReference>
<keyword evidence="2 4" id="KW-0863">Zinc-finger</keyword>
<feature type="domain" description="RING-type" evidence="7">
    <location>
        <begin position="409"/>
        <end position="451"/>
    </location>
</feature>
<dbReference type="CDD" id="cd16574">
    <property type="entry name" value="RING-HC_Topors"/>
    <property type="match status" value="1"/>
</dbReference>
<evidence type="ECO:0000313" key="8">
    <source>
        <dbReference type="Proteomes" id="UP000189703"/>
    </source>
</evidence>
<dbReference type="Gene3D" id="3.30.40.10">
    <property type="entry name" value="Zinc/RING finger domain, C3HC4 (zinc finger)"/>
    <property type="match status" value="2"/>
</dbReference>
<feature type="region of interest" description="Disordered" evidence="5">
    <location>
        <begin position="372"/>
        <end position="397"/>
    </location>
</feature>
<dbReference type="InterPro" id="IPR019787">
    <property type="entry name" value="Znf_PHD-finger"/>
</dbReference>
<evidence type="ECO:0000313" key="10">
    <source>
        <dbReference type="RefSeq" id="XP_010245439.1"/>
    </source>
</evidence>
<evidence type="ECO:0000256" key="2">
    <source>
        <dbReference type="ARBA" id="ARBA00022771"/>
    </source>
</evidence>
<feature type="compositionally biased region" description="Acidic residues" evidence="5">
    <location>
        <begin position="26"/>
        <end position="43"/>
    </location>
</feature>
<dbReference type="GeneID" id="104588985"/>
<feature type="region of interest" description="Disordered" evidence="5">
    <location>
        <begin position="1"/>
        <end position="342"/>
    </location>
</feature>
<evidence type="ECO:0000256" key="1">
    <source>
        <dbReference type="ARBA" id="ARBA00022723"/>
    </source>
</evidence>
<feature type="compositionally biased region" description="Acidic residues" evidence="5">
    <location>
        <begin position="246"/>
        <end position="255"/>
    </location>
</feature>
<dbReference type="eggNOG" id="KOG4430">
    <property type="taxonomic scope" value="Eukaryota"/>
</dbReference>
<gene>
    <name evidence="9 10" type="primary">LOC104588985</name>
</gene>
<feature type="compositionally biased region" description="Acidic residues" evidence="5">
    <location>
        <begin position="226"/>
        <end position="239"/>
    </location>
</feature>
<protein>
    <submittedName>
        <fullName evidence="9 10">Uncharacterized protein LOC104588985 isoform X1</fullName>
    </submittedName>
</protein>
<dbReference type="SMART" id="SM00184">
    <property type="entry name" value="RING"/>
    <property type="match status" value="1"/>
</dbReference>
<dbReference type="PROSITE" id="PS00518">
    <property type="entry name" value="ZF_RING_1"/>
    <property type="match status" value="1"/>
</dbReference>
<dbReference type="PANTHER" id="PTHR47177:SF3">
    <property type="entry name" value="F18C1.6 PROTEIN"/>
    <property type="match status" value="1"/>
</dbReference>
<dbReference type="PROSITE" id="PS50089">
    <property type="entry name" value="ZF_RING_2"/>
    <property type="match status" value="1"/>
</dbReference>
<dbReference type="STRING" id="4432.A0A1U7Z0E2"/>
<name>A0A1U7Z0E2_NELNU</name>
<feature type="compositionally biased region" description="Basic residues" evidence="5">
    <location>
        <begin position="103"/>
        <end position="113"/>
    </location>
</feature>
<dbReference type="Proteomes" id="UP000189703">
    <property type="component" value="Unplaced"/>
</dbReference>
<dbReference type="PANTHER" id="PTHR47177">
    <property type="entry name" value="F18C1.6 PROTEIN"/>
    <property type="match status" value="1"/>
</dbReference>
<feature type="region of interest" description="Disordered" evidence="5">
    <location>
        <begin position="553"/>
        <end position="579"/>
    </location>
</feature>
<accession>A0A1U7Z0E2</accession>
<dbReference type="InterPro" id="IPR058746">
    <property type="entry name" value="Znf_RING-type_Topors"/>
</dbReference>
<dbReference type="OrthoDB" id="365379at2759"/>
<dbReference type="InterPro" id="IPR001965">
    <property type="entry name" value="Znf_PHD"/>
</dbReference>
<reference evidence="9 10" key="1">
    <citation type="submission" date="2025-04" db="UniProtKB">
        <authorList>
            <consortium name="RefSeq"/>
        </authorList>
    </citation>
    <scope>IDENTIFICATION</scope>
</reference>
<evidence type="ECO:0000259" key="6">
    <source>
        <dbReference type="PROSITE" id="PS50016"/>
    </source>
</evidence>
<feature type="compositionally biased region" description="Basic residues" evidence="5">
    <location>
        <begin position="261"/>
        <end position="301"/>
    </location>
</feature>
<dbReference type="RefSeq" id="XP_010245438.1">
    <property type="nucleotide sequence ID" value="XM_010247136.2"/>
</dbReference>
<keyword evidence="3" id="KW-0862">Zinc</keyword>
<feature type="compositionally biased region" description="Basic residues" evidence="5">
    <location>
        <begin position="8"/>
        <end position="17"/>
    </location>
</feature>
<dbReference type="PROSITE" id="PS50016">
    <property type="entry name" value="ZF_PHD_2"/>
    <property type="match status" value="1"/>
</dbReference>
<feature type="compositionally biased region" description="Basic residues" evidence="5">
    <location>
        <begin position="317"/>
        <end position="330"/>
    </location>
</feature>
<dbReference type="OMA" id="EHMKSEV"/>
<evidence type="ECO:0000256" key="5">
    <source>
        <dbReference type="SAM" id="MobiDB-lite"/>
    </source>
</evidence>
<dbReference type="SUPFAM" id="SSF57903">
    <property type="entry name" value="FYVE/PHD zinc finger"/>
    <property type="match status" value="1"/>
</dbReference>
<feature type="domain" description="PHD-type" evidence="6">
    <location>
        <begin position="499"/>
        <end position="548"/>
    </location>
</feature>
<dbReference type="GO" id="GO:0008270">
    <property type="term" value="F:zinc ion binding"/>
    <property type="evidence" value="ECO:0007669"/>
    <property type="project" value="UniProtKB-KW"/>
</dbReference>
<dbReference type="InterPro" id="IPR011011">
    <property type="entry name" value="Znf_FYVE_PHD"/>
</dbReference>
<dbReference type="InterPro" id="IPR001841">
    <property type="entry name" value="Znf_RING"/>
</dbReference>
<feature type="compositionally biased region" description="Acidic residues" evidence="5">
    <location>
        <begin position="70"/>
        <end position="84"/>
    </location>
</feature>
<evidence type="ECO:0000256" key="4">
    <source>
        <dbReference type="PROSITE-ProRule" id="PRU00175"/>
    </source>
</evidence>
<dbReference type="InterPro" id="IPR013083">
    <property type="entry name" value="Znf_RING/FYVE/PHD"/>
</dbReference>
<dbReference type="InterPro" id="IPR017907">
    <property type="entry name" value="Znf_RING_CS"/>
</dbReference>
<evidence type="ECO:0000259" key="7">
    <source>
        <dbReference type="PROSITE" id="PS50089"/>
    </source>
</evidence>
<feature type="compositionally biased region" description="Acidic residues" evidence="5">
    <location>
        <begin position="118"/>
        <end position="132"/>
    </location>
</feature>
<proteinExistence type="predicted"/>
<dbReference type="SMART" id="SM00249">
    <property type="entry name" value="PHD"/>
    <property type="match status" value="1"/>
</dbReference>
<dbReference type="KEGG" id="nnu:104588985"/>
<feature type="compositionally biased region" description="Basic and acidic residues" evidence="5">
    <location>
        <begin position="380"/>
        <end position="397"/>
    </location>
</feature>
<keyword evidence="1" id="KW-0479">Metal-binding</keyword>
<dbReference type="AlphaFoldDB" id="A0A1U7Z0E2"/>
<evidence type="ECO:0000313" key="9">
    <source>
        <dbReference type="RefSeq" id="XP_010245438.1"/>
    </source>
</evidence>
<sequence length="891" mass="99341">MGRGGKLALRHCKKRRITSQSKGSDGSDEDYVVGEDEEDDESFDNSNYASFAGDASEETSDSGAMSGDGFSEELYEEEVENEEEEGRKMVRSKPRRGSSGQKRSMHKRFRKRTIVSSDDFDEDDEFMTDGTEEERKFVKSRHRSSSSRSRKSESKRLRKRSSRGACEDEEEETDDDYCDEEFIPDGIDFVDEEEMELSRSKPQKGSSGRSKTRLKRLGRRTKLSDDYNEDEDDCDDGDEEFRPDGIDYVDDEEELQVSKSKGGKRTTQKKVSVRSRKRKRKSKVSKKPMKKRRSKISRKRAISSDDDEFIVDSRSVQKSKKKPGKRKKTVVHSDSDFVSSGSSDYEYTISEEEREQVREANSFCGNLIKSRRNSSQADGDVSHQQRKTREGKGKEKVEDLHNDVGKQVCGICLTEEREETVRGILNCCSHYFCFSCIIEWSKVESRCPLCKQRFVTISKPARSTIGIDLRNVVIRVPKRDQVYRPSEEEVRGYYDPYANVVCMECQQGGDDNLMLLCDICDSPAHTYCVGLGREVPEGNWYCEGCRPANPGSSNLLVQDPESHQATSTNNLATGGSNSEGYAAATHISSPVADPSFSQGIEIPQSPRYPSGQGFPATSPMSGVGASTLSGRRWVHRHMHNILSSNRISQMTGIANRADAIAHSNLESAFVNFPVQQQSGQTNQNTRIVGNVPSYSTVMEGRRQDSSSCPEQGRTHLYATLNHLRRQVTQDPSTAIASASGMLCAELAGINVASGCEQLHSGGRPGFGFHDSISPGAHNVGNHLHEAKGTKEQLQSMVKSHLKCLSKGTQLEGCAFKDIARRSTHTILAACGLEHDRSVAIPVLQRPLHFCPHVEKVGESRNLMKDCCSSCINSLVRDVVTMVMNTRMQSAG</sequence>